<dbReference type="InterPro" id="IPR007709">
    <property type="entry name" value="N-FG_amidohydro"/>
</dbReference>
<gene>
    <name evidence="1" type="ORF">OAN307_c02290</name>
</gene>
<dbReference type="SUPFAM" id="SSF53187">
    <property type="entry name" value="Zn-dependent exopeptidases"/>
    <property type="match status" value="1"/>
</dbReference>
<dbReference type="eggNOG" id="COG3931">
    <property type="taxonomic scope" value="Bacteria"/>
</dbReference>
<name>M9R6R0_9RHOB</name>
<organism evidence="1 2">
    <name type="scientific">Octadecabacter antarcticus 307</name>
    <dbReference type="NCBI Taxonomy" id="391626"/>
    <lineage>
        <taxon>Bacteria</taxon>
        <taxon>Pseudomonadati</taxon>
        <taxon>Pseudomonadota</taxon>
        <taxon>Alphaproteobacteria</taxon>
        <taxon>Rhodobacterales</taxon>
        <taxon>Roseobacteraceae</taxon>
        <taxon>Octadecabacter</taxon>
    </lineage>
</organism>
<sequence length="292" mass="31963">MVLFLVFCGVLYIQLPLTASPPYSVFLTVYNCPRLDNTKMTEVPIEAFHLHGAARKSRWLITCDHASNNVPPCVGGGSLGLPDADMQRHIAYDVGAAGVTWALADALNAPAILSNFTRMVIDPNRGLDDPTLLMKLYDGTIIPANRAADEVEKARRVDAFYAPYHAALTELAARQDDTVIIAIHSFTPQLNGRPARPWHIGILHAFDDRLSDPLLALLQSEDDLCVGDNEPYAGHLPGDAVDRHALQMGRANALIELRSDLIETSDQQIVWAKRLAPILTQALIQMEAKDAG</sequence>
<dbReference type="Gene3D" id="3.40.630.40">
    <property type="entry name" value="Zn-dependent exopeptidases"/>
    <property type="match status" value="1"/>
</dbReference>
<dbReference type="KEGG" id="oat:OAN307_c02290"/>
<evidence type="ECO:0000313" key="1">
    <source>
        <dbReference type="EMBL" id="AGI65996.1"/>
    </source>
</evidence>
<dbReference type="GO" id="GO:0016787">
    <property type="term" value="F:hydrolase activity"/>
    <property type="evidence" value="ECO:0007669"/>
    <property type="project" value="UniProtKB-KW"/>
</dbReference>
<protein>
    <submittedName>
        <fullName evidence="1">N-formylglutamate amidohydrolase</fullName>
    </submittedName>
</protein>
<dbReference type="STRING" id="391626.OAN307_c02290"/>
<dbReference type="AlphaFoldDB" id="M9R6R0"/>
<dbReference type="Proteomes" id="UP000005307">
    <property type="component" value="Chromosome"/>
</dbReference>
<keyword evidence="2" id="KW-1185">Reference proteome</keyword>
<keyword evidence="1" id="KW-0378">Hydrolase</keyword>
<accession>M9R6R0</accession>
<dbReference type="HOGENOM" id="CLU_079628_0_0_5"/>
<dbReference type="InterPro" id="IPR011227">
    <property type="entry name" value="UCP029730"/>
</dbReference>
<dbReference type="PIRSF" id="PIRSF029730">
    <property type="entry name" value="UCP029730"/>
    <property type="match status" value="1"/>
</dbReference>
<dbReference type="EMBL" id="CP003740">
    <property type="protein sequence ID" value="AGI65996.1"/>
    <property type="molecule type" value="Genomic_DNA"/>
</dbReference>
<dbReference type="Pfam" id="PF05013">
    <property type="entry name" value="FGase"/>
    <property type="match status" value="1"/>
</dbReference>
<evidence type="ECO:0000313" key="2">
    <source>
        <dbReference type="Proteomes" id="UP000005307"/>
    </source>
</evidence>
<reference evidence="1 2" key="1">
    <citation type="journal article" date="2013" name="PLoS ONE">
        <title>Poles Apart: Arctic and Antarctic Octadecabacter strains Share High Genome Plasticity and a New Type of Xanthorhodopsin.</title>
        <authorList>
            <person name="Vollmers J."/>
            <person name="Voget S."/>
            <person name="Dietrich S."/>
            <person name="Gollnow K."/>
            <person name="Smits M."/>
            <person name="Meyer K."/>
            <person name="Brinkhoff T."/>
            <person name="Simon M."/>
            <person name="Daniel R."/>
        </authorList>
    </citation>
    <scope>NUCLEOTIDE SEQUENCE [LARGE SCALE GENOMIC DNA]</scope>
    <source>
        <strain evidence="1 2">307</strain>
    </source>
</reference>
<proteinExistence type="predicted"/>